<dbReference type="Pfam" id="PF22633">
    <property type="entry name" value="F5_F8_type_C_2"/>
    <property type="match status" value="1"/>
</dbReference>
<dbReference type="PANTHER" id="PTHR45869:SF2">
    <property type="entry name" value="C-REACTIVE PROTEIN-RELATED"/>
    <property type="match status" value="1"/>
</dbReference>
<dbReference type="GeneTree" id="ENSGT01060000248575"/>
<dbReference type="InterPro" id="IPR013320">
    <property type="entry name" value="ConA-like_dom_sf"/>
</dbReference>
<dbReference type="SMART" id="SM00159">
    <property type="entry name" value="PTX"/>
    <property type="match status" value="1"/>
</dbReference>
<reference evidence="6" key="1">
    <citation type="submission" date="2025-08" db="UniProtKB">
        <authorList>
            <consortium name="Ensembl"/>
        </authorList>
    </citation>
    <scope>IDENTIFICATION</scope>
</reference>
<name>A0A8C5WL30_9ANUR</name>
<accession>A0A8C5WL30</accession>
<proteinExistence type="predicted"/>
<dbReference type="InterPro" id="IPR001759">
    <property type="entry name" value="PTX_dom"/>
</dbReference>
<evidence type="ECO:0000259" key="5">
    <source>
        <dbReference type="PROSITE" id="PS51828"/>
    </source>
</evidence>
<keyword evidence="2" id="KW-0106">Calcium</keyword>
<sequence>CPPALHKANQLHLFIFFFPTAKNVAPRGTPSQSSYYGKKHQARSAIDGSLASNYLGGDCAHTKQDLNPWWRVDLKSKMVIQSVAISNRGDCCRERMKGAEIRIGNSKENGGIGNPRCGIVYRMNYGETLSFNCREMEGQYVTITMPKREYLTLCEVQVFANPAEVLYLYTDIPVFTSFLDLSGRSFFFPGESDNSYVYLNPQIPMNLKALTLCMKLSLDVPESRETILFSYRTLCQDEFNLWIEISGKIGLYMSGDAVYFPPIDQKREWNHLCLTWEFTHGRTELWVNSRRQPTQFYSRRHQIHKGGIAIIGQDQDSLGGGFDAKQSYIGKIKDLNMWNKVLPLRAIRNIFRDEEVWKGNIFAWSSLTYVTTGNVTIA</sequence>
<dbReference type="InterPro" id="IPR051005">
    <property type="entry name" value="Pentraxin_domain"/>
</dbReference>
<dbReference type="InterPro" id="IPR008979">
    <property type="entry name" value="Galactose-bd-like_sf"/>
</dbReference>
<dbReference type="Gene3D" id="2.60.120.200">
    <property type="match status" value="1"/>
</dbReference>
<evidence type="ECO:0000256" key="2">
    <source>
        <dbReference type="ARBA" id="ARBA00022837"/>
    </source>
</evidence>
<reference evidence="6" key="2">
    <citation type="submission" date="2025-09" db="UniProtKB">
        <authorList>
            <consortium name="Ensembl"/>
        </authorList>
    </citation>
    <scope>IDENTIFICATION</scope>
</reference>
<dbReference type="PRINTS" id="PR00895">
    <property type="entry name" value="PENTAXIN"/>
</dbReference>
<evidence type="ECO:0000313" key="6">
    <source>
        <dbReference type="Ensembl" id="ENSLLEP00000045829.1"/>
    </source>
</evidence>
<dbReference type="Ensembl" id="ENSLLET00000047661.1">
    <property type="protein sequence ID" value="ENSLLEP00000045829.1"/>
    <property type="gene ID" value="ENSLLEG00000029078.1"/>
</dbReference>
<evidence type="ECO:0000313" key="7">
    <source>
        <dbReference type="Proteomes" id="UP000694569"/>
    </source>
</evidence>
<dbReference type="GO" id="GO:0046872">
    <property type="term" value="F:metal ion binding"/>
    <property type="evidence" value="ECO:0007669"/>
    <property type="project" value="UniProtKB-KW"/>
</dbReference>
<evidence type="ECO:0000256" key="3">
    <source>
        <dbReference type="ARBA" id="ARBA00023157"/>
    </source>
</evidence>
<keyword evidence="7" id="KW-1185">Reference proteome</keyword>
<dbReference type="Proteomes" id="UP000694569">
    <property type="component" value="Unplaced"/>
</dbReference>
<keyword evidence="3" id="KW-1015">Disulfide bond</keyword>
<dbReference type="PROSITE" id="PS51828">
    <property type="entry name" value="PTX_2"/>
    <property type="match status" value="1"/>
</dbReference>
<dbReference type="SMART" id="SM00607">
    <property type="entry name" value="FTP"/>
    <property type="match status" value="1"/>
</dbReference>
<comment type="caution">
    <text evidence="4">Lacks conserved residue(s) required for the propagation of feature annotation.</text>
</comment>
<evidence type="ECO:0000256" key="4">
    <source>
        <dbReference type="PROSITE-ProRule" id="PRU01172"/>
    </source>
</evidence>
<dbReference type="Pfam" id="PF00354">
    <property type="entry name" value="Pentaxin"/>
    <property type="match status" value="1"/>
</dbReference>
<evidence type="ECO:0000256" key="1">
    <source>
        <dbReference type="ARBA" id="ARBA00022723"/>
    </source>
</evidence>
<organism evidence="6 7">
    <name type="scientific">Leptobrachium leishanense</name>
    <name type="common">Leishan spiny toad</name>
    <dbReference type="NCBI Taxonomy" id="445787"/>
    <lineage>
        <taxon>Eukaryota</taxon>
        <taxon>Metazoa</taxon>
        <taxon>Chordata</taxon>
        <taxon>Craniata</taxon>
        <taxon>Vertebrata</taxon>
        <taxon>Euteleostomi</taxon>
        <taxon>Amphibia</taxon>
        <taxon>Batrachia</taxon>
        <taxon>Anura</taxon>
        <taxon>Pelobatoidea</taxon>
        <taxon>Megophryidae</taxon>
        <taxon>Leptobrachium</taxon>
    </lineage>
</organism>
<dbReference type="InterPro" id="IPR006585">
    <property type="entry name" value="FTP1"/>
</dbReference>
<feature type="domain" description="Pentraxin (PTX)" evidence="5">
    <location>
        <begin position="182"/>
        <end position="378"/>
    </location>
</feature>
<dbReference type="PANTHER" id="PTHR45869">
    <property type="entry name" value="C-REACTIVE PROTEIN-RELATED"/>
    <property type="match status" value="1"/>
</dbReference>
<dbReference type="AlphaFoldDB" id="A0A8C5WL30"/>
<dbReference type="Gene3D" id="2.60.120.260">
    <property type="entry name" value="Galactose-binding domain-like"/>
    <property type="match status" value="1"/>
</dbReference>
<dbReference type="OrthoDB" id="547680at2759"/>
<dbReference type="SUPFAM" id="SSF49785">
    <property type="entry name" value="Galactose-binding domain-like"/>
    <property type="match status" value="1"/>
</dbReference>
<dbReference type="SUPFAM" id="SSF49899">
    <property type="entry name" value="Concanavalin A-like lectins/glucanases"/>
    <property type="match status" value="1"/>
</dbReference>
<protein>
    <recommendedName>
        <fullName evidence="5">Pentraxin (PTX) domain-containing protein</fullName>
    </recommendedName>
</protein>
<keyword evidence="1" id="KW-0479">Metal-binding</keyword>